<evidence type="ECO:0000313" key="2">
    <source>
        <dbReference type="EMBL" id="GKT33317.1"/>
    </source>
</evidence>
<proteinExistence type="predicted"/>
<name>A0ABQ5KLF7_9EUKA</name>
<evidence type="ECO:0000256" key="1">
    <source>
        <dbReference type="SAM" id="MobiDB-lite"/>
    </source>
</evidence>
<sequence>MMYQPPPQGYYHMPPPPTHDMSGPPQVQGASHGQSYMSAAASMQPHPHFSPSGWGHHTPAAEGGSETKVVAPTLKEYSLENLNDFFLRYEAYAADKTVKKPAHWFKLIDAPLRAALLDVTGTKKVSTDEEAKKFKKDLFSLDAPATSYDLHTELFTVVMEKSLSVTAFIKYVTNFKRIVSQAPDLGVDST</sequence>
<keyword evidence="3" id="KW-1185">Reference proteome</keyword>
<feature type="non-terminal residue" evidence="2">
    <location>
        <position position="190"/>
    </location>
</feature>
<dbReference type="EMBL" id="BQXS01010211">
    <property type="protein sequence ID" value="GKT33317.1"/>
    <property type="molecule type" value="Genomic_DNA"/>
</dbReference>
<accession>A0ABQ5KLF7</accession>
<dbReference type="Proteomes" id="UP001057375">
    <property type="component" value="Unassembled WGS sequence"/>
</dbReference>
<organism evidence="2 3">
    <name type="scientific">Aduncisulcus paluster</name>
    <dbReference type="NCBI Taxonomy" id="2918883"/>
    <lineage>
        <taxon>Eukaryota</taxon>
        <taxon>Metamonada</taxon>
        <taxon>Carpediemonas-like organisms</taxon>
        <taxon>Aduncisulcus</taxon>
    </lineage>
</organism>
<reference evidence="2" key="1">
    <citation type="submission" date="2022-03" db="EMBL/GenBank/DDBJ databases">
        <title>Draft genome sequence of Aduncisulcus paluster, a free-living microaerophilic Fornicata.</title>
        <authorList>
            <person name="Yuyama I."/>
            <person name="Kume K."/>
            <person name="Tamura T."/>
            <person name="Inagaki Y."/>
            <person name="Hashimoto T."/>
        </authorList>
    </citation>
    <scope>NUCLEOTIDE SEQUENCE</scope>
    <source>
        <strain evidence="2">NY0171</strain>
    </source>
</reference>
<feature type="region of interest" description="Disordered" evidence="1">
    <location>
        <begin position="1"/>
        <end position="65"/>
    </location>
</feature>
<feature type="compositionally biased region" description="Polar residues" evidence="1">
    <location>
        <begin position="28"/>
        <end position="37"/>
    </location>
</feature>
<protein>
    <submittedName>
        <fullName evidence="2">Uncharacterized protein</fullName>
    </submittedName>
</protein>
<evidence type="ECO:0000313" key="3">
    <source>
        <dbReference type="Proteomes" id="UP001057375"/>
    </source>
</evidence>
<gene>
    <name evidence="2" type="ORF">ADUPG1_007267</name>
</gene>
<feature type="compositionally biased region" description="Pro residues" evidence="1">
    <location>
        <begin position="1"/>
        <end position="18"/>
    </location>
</feature>
<comment type="caution">
    <text evidence="2">The sequence shown here is derived from an EMBL/GenBank/DDBJ whole genome shotgun (WGS) entry which is preliminary data.</text>
</comment>